<evidence type="ECO:0000313" key="3">
    <source>
        <dbReference type="EMBL" id="SFL43257.1"/>
    </source>
</evidence>
<dbReference type="Pfam" id="PF14559">
    <property type="entry name" value="TPR_19"/>
    <property type="match status" value="1"/>
</dbReference>
<feature type="signal peptide" evidence="2">
    <location>
        <begin position="1"/>
        <end position="22"/>
    </location>
</feature>
<dbReference type="RefSeq" id="WP_092189792.1">
    <property type="nucleotide sequence ID" value="NZ_FOTO01000002.1"/>
</dbReference>
<evidence type="ECO:0000313" key="4">
    <source>
        <dbReference type="Proteomes" id="UP000199581"/>
    </source>
</evidence>
<dbReference type="PROSITE" id="PS51257">
    <property type="entry name" value="PROKAR_LIPOPROTEIN"/>
    <property type="match status" value="1"/>
</dbReference>
<proteinExistence type="predicted"/>
<dbReference type="Pfam" id="PF13174">
    <property type="entry name" value="TPR_6"/>
    <property type="match status" value="1"/>
</dbReference>
<dbReference type="PROSITE" id="PS50005">
    <property type="entry name" value="TPR"/>
    <property type="match status" value="1"/>
</dbReference>
<dbReference type="Proteomes" id="UP000199581">
    <property type="component" value="Unassembled WGS sequence"/>
</dbReference>
<keyword evidence="4" id="KW-1185">Reference proteome</keyword>
<dbReference type="PANTHER" id="PTHR44809">
    <property type="match status" value="1"/>
</dbReference>
<keyword evidence="2" id="KW-0732">Signal</keyword>
<comment type="caution">
    <text evidence="3">The sequence shown here is derived from an EMBL/GenBank/DDBJ whole genome shotgun (WGS) entry which is preliminary data.</text>
</comment>
<keyword evidence="1" id="KW-0802">TPR repeat</keyword>
<feature type="repeat" description="TPR" evidence="1">
    <location>
        <begin position="69"/>
        <end position="102"/>
    </location>
</feature>
<dbReference type="EMBL" id="FOTO01000002">
    <property type="protein sequence ID" value="SFL43257.1"/>
    <property type="molecule type" value="Genomic_DNA"/>
</dbReference>
<dbReference type="InterPro" id="IPR019734">
    <property type="entry name" value="TPR_rpt"/>
</dbReference>
<dbReference type="Pfam" id="PF13432">
    <property type="entry name" value="TPR_16"/>
    <property type="match status" value="1"/>
</dbReference>
<name>A0A8G2C0Y1_DESNO</name>
<dbReference type="SMART" id="SM00028">
    <property type="entry name" value="TPR"/>
    <property type="match status" value="5"/>
</dbReference>
<reference evidence="3 4" key="1">
    <citation type="submission" date="2016-10" db="EMBL/GenBank/DDBJ databases">
        <authorList>
            <person name="Varghese N."/>
            <person name="Submissions S."/>
        </authorList>
    </citation>
    <scope>NUCLEOTIDE SEQUENCE [LARGE SCALE GENOMIC DNA]</scope>
    <source>
        <strain evidence="3 4">DSM 1741</strain>
    </source>
</reference>
<dbReference type="InterPro" id="IPR052943">
    <property type="entry name" value="TMTC_O-mannosyl-trnsfr"/>
</dbReference>
<dbReference type="SUPFAM" id="SSF48452">
    <property type="entry name" value="TPR-like"/>
    <property type="match status" value="1"/>
</dbReference>
<sequence length="254" mass="28338">MKTCTMVLILCFVLAGCGARGASRGASSNMGSKEVDLRFNLIESYINSDQPQLALQELLQVEPAASHLSRFHFDSGMIYIGLQELEQARDGFTRAVEIDEDFGEAWNNLGKVEEALGRDKEAEAAYRKALSILTYVTPEFPAYNLGLLLLRQGRAREAEEFGRKALARNWRYIPAYKLLSDAFVAQNRLDDAEAVLKSGLEADMDSTATILALAEHQMRMGKTVEARELFARIVKQYPKSGEAKAAKDYLDFLQ</sequence>
<gene>
    <name evidence="3" type="ORF">SAMN05421830_102125</name>
</gene>
<dbReference type="InterPro" id="IPR011990">
    <property type="entry name" value="TPR-like_helical_dom_sf"/>
</dbReference>
<feature type="chain" id="PRO_5034808350" evidence="2">
    <location>
        <begin position="23"/>
        <end position="254"/>
    </location>
</feature>
<dbReference type="Gene3D" id="1.25.40.10">
    <property type="entry name" value="Tetratricopeptide repeat domain"/>
    <property type="match status" value="1"/>
</dbReference>
<evidence type="ECO:0000256" key="1">
    <source>
        <dbReference type="PROSITE-ProRule" id="PRU00339"/>
    </source>
</evidence>
<dbReference type="PANTHER" id="PTHR44809:SF1">
    <property type="entry name" value="PROTEIN O-MANNOSYL-TRANSFERASE TMTC1"/>
    <property type="match status" value="1"/>
</dbReference>
<evidence type="ECO:0000256" key="2">
    <source>
        <dbReference type="SAM" id="SignalP"/>
    </source>
</evidence>
<organism evidence="3 4">
    <name type="scientific">Desulfomicrobium norvegicum (strain DSM 1741 / NCIMB 8310)</name>
    <name type="common">Desulfovibrio baculatus (strain Norway 4)</name>
    <name type="synonym">Desulfovibrio desulfuricans (strain Norway 4)</name>
    <dbReference type="NCBI Taxonomy" id="52561"/>
    <lineage>
        <taxon>Bacteria</taxon>
        <taxon>Pseudomonadati</taxon>
        <taxon>Thermodesulfobacteriota</taxon>
        <taxon>Desulfovibrionia</taxon>
        <taxon>Desulfovibrionales</taxon>
        <taxon>Desulfomicrobiaceae</taxon>
        <taxon>Desulfomicrobium</taxon>
    </lineage>
</organism>
<protein>
    <submittedName>
        <fullName evidence="3">Tfp pilus assembly protein PilF</fullName>
    </submittedName>
</protein>
<dbReference type="OrthoDB" id="5484445at2"/>
<dbReference type="AlphaFoldDB" id="A0A8G2C0Y1"/>
<accession>A0A8G2C0Y1</accession>